<dbReference type="GO" id="GO:0030170">
    <property type="term" value="F:pyridoxal phosphate binding"/>
    <property type="evidence" value="ECO:0007669"/>
    <property type="project" value="InterPro"/>
</dbReference>
<evidence type="ECO:0000256" key="3">
    <source>
        <dbReference type="ARBA" id="ARBA00022793"/>
    </source>
</evidence>
<sequence length="624" mass="70183">MPATGVSSIGLEVHEEPATYASGSDSAGVSEDEDVQQLFVNGAHGVTRVAPAARKAEMRGKLSLDESAAIDRKRYASLPNREQHQQFLTEFLTEVLNSAVFNATDRANKVLNWVDPEELSRTLDLAIKDEPDTHERLLELTRATIRHSVKTGHPYFMNQLFSSVDPYGFAGQVLTDALNPSVYTYEVSPVFVLMEETVLREMRKIVGYPNGVGDAIFAPGGSMANGYAISCARHKFMPDIKGKSFRTMHLITLIESAGYGMTIVSQHVTTVVAAIKIVHRQRRSTGCYTRSWLIETIGNQASAKGLHALPRLVIFTSEDAHYSIKKLASFMGIGSDNVYPIKTDDIGKIRVDHLESEILRARAEGALPFMVSATAGTTVIGAFDPLEQIADLCEKYQLWFHVDAAWGGGALMSKKYRTLLKGIERSDSVTWNPHKLLAAPQQCSTLLTRHPNLLSECHSTNATYLFQKDKFYDTQYDTGDKHIQCGRRADVLKFWFMWRAKGSTGFEQHIDKVFENAEYFTRSIKARPGFEMVIEHPECTNVCFWYVPPSLRGMARDSAEYRERLHKVAPKVKERMMKEGSMMITYQPIHDKPNFFRLVLQNSSLDKSDMNYIIDEIERLGKDL</sequence>
<dbReference type="PANTHER" id="PTHR45677">
    <property type="entry name" value="GLUTAMATE DECARBOXYLASE-RELATED"/>
    <property type="match status" value="1"/>
</dbReference>
<dbReference type="AlphaFoldDB" id="W5JSB9"/>
<evidence type="ECO:0000256" key="1">
    <source>
        <dbReference type="ARBA" id="ARBA00001933"/>
    </source>
</evidence>
<accession>W5JSB9</accession>
<dbReference type="CDD" id="cd06450">
    <property type="entry name" value="DOPA_deC_like"/>
    <property type="match status" value="1"/>
</dbReference>
<evidence type="ECO:0000313" key="8">
    <source>
        <dbReference type="EMBL" id="ETN67277.1"/>
    </source>
</evidence>
<dbReference type="Gene3D" id="3.90.1150.10">
    <property type="entry name" value="Aspartate Aminotransferase, domain 1"/>
    <property type="match status" value="1"/>
</dbReference>
<dbReference type="EMBL" id="ADMH02000239">
    <property type="protein sequence ID" value="ETN67277.1"/>
    <property type="molecule type" value="Genomic_DNA"/>
</dbReference>
<dbReference type="STRING" id="43151.W5JSB9"/>
<dbReference type="Gene3D" id="3.90.1150.170">
    <property type="match status" value="1"/>
</dbReference>
<dbReference type="eggNOG" id="KOG0629">
    <property type="taxonomic scope" value="Eukaryota"/>
</dbReference>
<reference evidence="8" key="3">
    <citation type="journal article" date="2013" name="Nucleic Acids Res.">
        <title>The genome of Anopheles darlingi, the main neotropical malaria vector.</title>
        <authorList>
            <person name="Marinotti O."/>
            <person name="Cerqueira G.C."/>
            <person name="de Almeida L.G."/>
            <person name="Ferro M.I."/>
            <person name="Loreto E.L."/>
            <person name="Zaha A."/>
            <person name="Teixeira S.M."/>
            <person name="Wespiser A.R."/>
            <person name="Almeida E Silva A."/>
            <person name="Schlindwein A.D."/>
            <person name="Pacheco A.C."/>
            <person name="Silva A.L."/>
            <person name="Graveley B.R."/>
            <person name="Walenz B.P."/>
            <person name="Lima Bde A."/>
            <person name="Ribeiro C.A."/>
            <person name="Nunes-Silva C.G."/>
            <person name="de Carvalho C.R."/>
            <person name="Soares C.M."/>
            <person name="de Menezes C.B."/>
            <person name="Matiolli C."/>
            <person name="Caffrey D."/>
            <person name="Araujo D.A."/>
            <person name="de Oliveira D.M."/>
            <person name="Golenbock D."/>
            <person name="Grisard E.C."/>
            <person name="Fantinatti-Garboggini F."/>
            <person name="de Carvalho F.M."/>
            <person name="Barcellos F.G."/>
            <person name="Prosdocimi F."/>
            <person name="May G."/>
            <person name="Azevedo Junior G.M."/>
            <person name="Guimaraes G.M."/>
            <person name="Goldman G.H."/>
            <person name="Padilha I.Q."/>
            <person name="Batista Jda S."/>
            <person name="Ferro J.A."/>
            <person name="Ribeiro J.M."/>
            <person name="Fietto J.L."/>
            <person name="Dabbas K.M."/>
            <person name="Cerdeira L."/>
            <person name="Agnez-Lima L.F."/>
            <person name="Brocchi M."/>
            <person name="de Carvalho M.O."/>
            <person name="Teixeira Mde M."/>
            <person name="Diniz Maia Mde M."/>
            <person name="Goldman M.H."/>
            <person name="Cruz Schneider M.P."/>
            <person name="Felipe M.S."/>
            <person name="Hungria M."/>
            <person name="Nicolas M.F."/>
            <person name="Pereira M."/>
            <person name="Montes M.A."/>
            <person name="Cantao M.E."/>
            <person name="Vincentz M."/>
            <person name="Rafael M.S."/>
            <person name="Silverman N."/>
            <person name="Stoco P.H."/>
            <person name="Souza R.C."/>
            <person name="Vicentini R."/>
            <person name="Gazzinelli R.T."/>
            <person name="Neves Rde O."/>
            <person name="Silva R."/>
            <person name="Astolfi-Filho S."/>
            <person name="Maciel T.E."/>
            <person name="Urmenyi T.P."/>
            <person name="Tadei W.P."/>
            <person name="Camargo E.P."/>
            <person name="de Vasconcelos A.T."/>
        </authorList>
    </citation>
    <scope>NUCLEOTIDE SEQUENCE</scope>
</reference>
<dbReference type="InterPro" id="IPR015422">
    <property type="entry name" value="PyrdxlP-dep_Trfase_small"/>
</dbReference>
<comment type="cofactor">
    <cofactor evidence="1 6">
        <name>pyridoxal 5'-phosphate</name>
        <dbReference type="ChEBI" id="CHEBI:597326"/>
    </cofactor>
</comment>
<dbReference type="GO" id="GO:0019752">
    <property type="term" value="P:carboxylic acid metabolic process"/>
    <property type="evidence" value="ECO:0007669"/>
    <property type="project" value="InterPro"/>
</dbReference>
<dbReference type="FunCoup" id="W5JSB9">
    <property type="interactions" value="132"/>
</dbReference>
<feature type="region of interest" description="Disordered" evidence="7">
    <location>
        <begin position="1"/>
        <end position="28"/>
    </location>
</feature>
<dbReference type="GO" id="GO:0005737">
    <property type="term" value="C:cytoplasm"/>
    <property type="evidence" value="ECO:0007669"/>
    <property type="project" value="TreeGrafter"/>
</dbReference>
<dbReference type="GO" id="GO:0016831">
    <property type="term" value="F:carboxy-lyase activity"/>
    <property type="evidence" value="ECO:0007669"/>
    <property type="project" value="UniProtKB-KW"/>
</dbReference>
<dbReference type="EnsemblMetazoa" id="ADAC000915-RA">
    <property type="protein sequence ID" value="ADAC000915-PA"/>
    <property type="gene ID" value="ADAC000915"/>
</dbReference>
<reference evidence="8" key="2">
    <citation type="submission" date="2010-05" db="EMBL/GenBank/DDBJ databases">
        <authorList>
            <person name="Almeida L.G."/>
            <person name="Nicolas M.F."/>
            <person name="Souza R.C."/>
            <person name="Vasconcelos A.T.R."/>
        </authorList>
    </citation>
    <scope>NUCLEOTIDE SEQUENCE</scope>
</reference>
<dbReference type="VEuPathDB" id="VectorBase:ADAR2_006637"/>
<dbReference type="Gene3D" id="3.40.640.10">
    <property type="entry name" value="Type I PLP-dependent aspartate aminotransferase-like (Major domain)"/>
    <property type="match status" value="1"/>
</dbReference>
<dbReference type="VEuPathDB" id="VectorBase:ADAC000915"/>
<reference evidence="9" key="4">
    <citation type="submission" date="2015-06" db="UniProtKB">
        <authorList>
            <consortium name="EnsemblMetazoa"/>
        </authorList>
    </citation>
    <scope>IDENTIFICATION</scope>
</reference>
<name>W5JSB9_ANODA</name>
<dbReference type="SUPFAM" id="SSF53383">
    <property type="entry name" value="PLP-dependent transferases"/>
    <property type="match status" value="1"/>
</dbReference>
<proteinExistence type="inferred from homology"/>
<keyword evidence="3" id="KW-0210">Decarboxylase</keyword>
<evidence type="ECO:0000256" key="7">
    <source>
        <dbReference type="SAM" id="MobiDB-lite"/>
    </source>
</evidence>
<evidence type="ECO:0000256" key="2">
    <source>
        <dbReference type="ARBA" id="ARBA00009533"/>
    </source>
</evidence>
<keyword evidence="4 6" id="KW-0663">Pyridoxal phosphate</keyword>
<organism evidence="8">
    <name type="scientific">Anopheles darlingi</name>
    <name type="common">Mosquito</name>
    <dbReference type="NCBI Taxonomy" id="43151"/>
    <lineage>
        <taxon>Eukaryota</taxon>
        <taxon>Metazoa</taxon>
        <taxon>Ecdysozoa</taxon>
        <taxon>Arthropoda</taxon>
        <taxon>Hexapoda</taxon>
        <taxon>Insecta</taxon>
        <taxon>Pterygota</taxon>
        <taxon>Neoptera</taxon>
        <taxon>Endopterygota</taxon>
        <taxon>Diptera</taxon>
        <taxon>Nematocera</taxon>
        <taxon>Culicoidea</taxon>
        <taxon>Culicidae</taxon>
        <taxon>Anophelinae</taxon>
        <taxon>Anopheles</taxon>
    </lineage>
</organism>
<dbReference type="OMA" id="NWQPLMV"/>
<evidence type="ECO:0000256" key="6">
    <source>
        <dbReference type="PIRSR" id="PIRSR602129-50"/>
    </source>
</evidence>
<gene>
    <name evidence="8" type="ORF">AND_000915</name>
</gene>
<dbReference type="HOGENOM" id="CLU_011856_0_0_1"/>
<dbReference type="Proteomes" id="UP000000673">
    <property type="component" value="Unassembled WGS sequence"/>
</dbReference>
<feature type="modified residue" description="N6-(pyridoxal phosphate)lysine" evidence="6">
    <location>
        <position position="435"/>
    </location>
</feature>
<keyword evidence="5" id="KW-0456">Lyase</keyword>
<evidence type="ECO:0000256" key="4">
    <source>
        <dbReference type="ARBA" id="ARBA00022898"/>
    </source>
</evidence>
<keyword evidence="10" id="KW-1185">Reference proteome</keyword>
<dbReference type="InterPro" id="IPR015424">
    <property type="entry name" value="PyrdxlP-dep_Trfase"/>
</dbReference>
<comment type="similarity">
    <text evidence="2">Belongs to the group II decarboxylase family.</text>
</comment>
<dbReference type="PANTHER" id="PTHR45677:SF12">
    <property type="entry name" value="BLACK, ISOFORM A"/>
    <property type="match status" value="1"/>
</dbReference>
<dbReference type="InterPro" id="IPR015421">
    <property type="entry name" value="PyrdxlP-dep_Trfase_major"/>
</dbReference>
<dbReference type="InterPro" id="IPR002129">
    <property type="entry name" value="PyrdxlP-dep_de-COase"/>
</dbReference>
<dbReference type="Pfam" id="PF00282">
    <property type="entry name" value="Pyridoxal_deC"/>
    <property type="match status" value="2"/>
</dbReference>
<evidence type="ECO:0000313" key="10">
    <source>
        <dbReference type="Proteomes" id="UP000000673"/>
    </source>
</evidence>
<reference evidence="8 10" key="1">
    <citation type="journal article" date="2010" name="BMC Genomics">
        <title>Combination of measures distinguishes pre-miRNAs from other stem-loops in the genome of the newly sequenced Anopheles darlingi.</title>
        <authorList>
            <person name="Mendes N.D."/>
            <person name="Freitas A.T."/>
            <person name="Vasconcelos A.T."/>
            <person name="Sagot M.F."/>
        </authorList>
    </citation>
    <scope>NUCLEOTIDE SEQUENCE</scope>
</reference>
<protein>
    <submittedName>
        <fullName evidence="8">Black</fullName>
    </submittedName>
</protein>
<evidence type="ECO:0000313" key="9">
    <source>
        <dbReference type="EnsemblMetazoa" id="ADAC000915-PA"/>
    </source>
</evidence>
<evidence type="ECO:0000256" key="5">
    <source>
        <dbReference type="ARBA" id="ARBA00023239"/>
    </source>
</evidence>